<dbReference type="InterPro" id="IPR007383">
    <property type="entry name" value="DUF445"/>
</dbReference>
<dbReference type="PANTHER" id="PTHR38442:SF1">
    <property type="entry name" value="INNER MEMBRANE PROTEIN"/>
    <property type="match status" value="1"/>
</dbReference>
<dbReference type="Proteomes" id="UP000248856">
    <property type="component" value="Unassembled WGS sequence"/>
</dbReference>
<dbReference type="EMBL" id="QLTA01000015">
    <property type="protein sequence ID" value="RAR83205.1"/>
    <property type="molecule type" value="Genomic_DNA"/>
</dbReference>
<organism evidence="3 4">
    <name type="scientific">Paracidovorax anthurii</name>
    <dbReference type="NCBI Taxonomy" id="78229"/>
    <lineage>
        <taxon>Bacteria</taxon>
        <taxon>Pseudomonadati</taxon>
        <taxon>Pseudomonadota</taxon>
        <taxon>Betaproteobacteria</taxon>
        <taxon>Burkholderiales</taxon>
        <taxon>Comamonadaceae</taxon>
        <taxon>Paracidovorax</taxon>
    </lineage>
</organism>
<keyword evidence="2" id="KW-1133">Transmembrane helix</keyword>
<evidence type="ECO:0000256" key="2">
    <source>
        <dbReference type="SAM" id="Phobius"/>
    </source>
</evidence>
<comment type="caution">
    <text evidence="3">The sequence shown here is derived from an EMBL/GenBank/DDBJ whole genome shotgun (WGS) entry which is preliminary data.</text>
</comment>
<gene>
    <name evidence="3" type="ORF">AX018_101550</name>
</gene>
<proteinExistence type="predicted"/>
<dbReference type="AlphaFoldDB" id="A0A328ZD68"/>
<accession>A0A328ZD68</accession>
<feature type="transmembrane region" description="Helical" evidence="2">
    <location>
        <begin position="57"/>
        <end position="76"/>
    </location>
</feature>
<dbReference type="RefSeq" id="WP_111877081.1">
    <property type="nucleotide sequence ID" value="NZ_CBCSGC010000278.1"/>
</dbReference>
<protein>
    <submittedName>
        <fullName evidence="3">Uncharacterized membrane-anchored protein YjiN (DUF445 family)</fullName>
    </submittedName>
</protein>
<evidence type="ECO:0000313" key="3">
    <source>
        <dbReference type="EMBL" id="RAR83205.1"/>
    </source>
</evidence>
<evidence type="ECO:0000313" key="4">
    <source>
        <dbReference type="Proteomes" id="UP000248856"/>
    </source>
</evidence>
<dbReference type="PANTHER" id="PTHR38442">
    <property type="entry name" value="INNER MEMBRANE PROTEIN-RELATED"/>
    <property type="match status" value="1"/>
</dbReference>
<dbReference type="OrthoDB" id="9769590at2"/>
<dbReference type="GO" id="GO:0005886">
    <property type="term" value="C:plasma membrane"/>
    <property type="evidence" value="ECO:0007669"/>
    <property type="project" value="TreeGrafter"/>
</dbReference>
<feature type="region of interest" description="Disordered" evidence="1">
    <location>
        <begin position="1"/>
        <end position="44"/>
    </location>
</feature>
<reference evidence="3 4" key="1">
    <citation type="submission" date="2018-06" db="EMBL/GenBank/DDBJ databases">
        <title>Genomic Encyclopedia of Archaeal and Bacterial Type Strains, Phase II (KMG-II): from individual species to whole genera.</title>
        <authorList>
            <person name="Goeker M."/>
        </authorList>
    </citation>
    <scope>NUCLEOTIDE SEQUENCE [LARGE SCALE GENOMIC DNA]</scope>
    <source>
        <strain evidence="3 4">CFPB 3232</strain>
    </source>
</reference>
<dbReference type="Pfam" id="PF04286">
    <property type="entry name" value="DUF445"/>
    <property type="match status" value="1"/>
</dbReference>
<keyword evidence="2" id="KW-0812">Transmembrane</keyword>
<sequence>MDSSSRNRSAGEGGLRPAGETPGAAGNLFAGLSPEGDDPGPSPAATERAVLLARSKWLATGLLLAVAGVFAATYAFPPSLAVECIRAMSEAAMVGALADWFAVSALFRRIPLPWVQRHTDIIARNKDRIGGNLAVFVRDKFLDAPTLVTLIRRHDPADMLAQWLTSPGNAQLLGRQVARLALAALDTVEDARIQRFMNQAARALVGQLDLSRTMAAALETLTHGGRHQVLLDDLLARVTLLLRAPETRTFIAETIVQWIKREHPLKEKVLPTDWLSGKGAGAIAQAIDSLLAEVASDPSHQLRGTLDTAVQRLVARLQTDPEWERRGHELREYLQNDDTLGRYVQELWTGLRERLQKDLADEDSEVSRKVAAMGQWLGMALAGDPALRVRLNVRLQIWATQVAPDLSQFVAEHIRSTVDRWDAKEMARLVELHIGSDLQFIRINGTVVGGLIGLLLFALSHAPELVQGVQAWIGG</sequence>
<keyword evidence="2" id="KW-0472">Membrane</keyword>
<keyword evidence="4" id="KW-1185">Reference proteome</keyword>
<evidence type="ECO:0000256" key="1">
    <source>
        <dbReference type="SAM" id="MobiDB-lite"/>
    </source>
</evidence>
<name>A0A328ZD68_9BURK</name>